<dbReference type="PANTHER" id="PTHR30270">
    <property type="entry name" value="THIAMINE-MONOPHOSPHATE KINASE"/>
    <property type="match status" value="1"/>
</dbReference>
<comment type="catalytic activity">
    <reaction evidence="1">
        <text>thiamine phosphate + ATP = thiamine diphosphate + ADP</text>
        <dbReference type="Rhea" id="RHEA:15913"/>
        <dbReference type="ChEBI" id="CHEBI:30616"/>
        <dbReference type="ChEBI" id="CHEBI:37575"/>
        <dbReference type="ChEBI" id="CHEBI:58937"/>
        <dbReference type="ChEBI" id="CHEBI:456216"/>
        <dbReference type="EC" id="2.7.4.16"/>
    </reaction>
</comment>
<dbReference type="InterPro" id="IPR006283">
    <property type="entry name" value="ThiL-like"/>
</dbReference>
<keyword evidence="1" id="KW-0784">Thiamine biosynthesis</keyword>
<feature type="binding site" evidence="1">
    <location>
        <position position="47"/>
    </location>
    <ligand>
        <name>Mg(2+)</name>
        <dbReference type="ChEBI" id="CHEBI:18420"/>
        <label>1</label>
    </ligand>
</feature>
<keyword evidence="1 4" id="KW-0418">Kinase</keyword>
<evidence type="ECO:0000259" key="2">
    <source>
        <dbReference type="Pfam" id="PF00586"/>
    </source>
</evidence>
<dbReference type="Proteomes" id="UP001516662">
    <property type="component" value="Unassembled WGS sequence"/>
</dbReference>
<dbReference type="EC" id="2.7.4.16" evidence="1"/>
<comment type="similarity">
    <text evidence="1">Belongs to the thiamine-monophosphate kinase family.</text>
</comment>
<dbReference type="RefSeq" id="WP_193534062.1">
    <property type="nucleotide sequence ID" value="NZ_JADCLJ010000003.1"/>
</dbReference>
<keyword evidence="1" id="KW-0460">Magnesium</keyword>
<organism evidence="4 5">
    <name type="scientific">Litchfieldia luteola</name>
    <dbReference type="NCBI Taxonomy" id="682179"/>
    <lineage>
        <taxon>Bacteria</taxon>
        <taxon>Bacillati</taxon>
        <taxon>Bacillota</taxon>
        <taxon>Bacilli</taxon>
        <taxon>Bacillales</taxon>
        <taxon>Bacillaceae</taxon>
        <taxon>Litchfieldia</taxon>
    </lineage>
</organism>
<feature type="binding site" evidence="1">
    <location>
        <position position="30"/>
    </location>
    <ligand>
        <name>Mg(2+)</name>
        <dbReference type="ChEBI" id="CHEBI:18420"/>
        <label>3</label>
    </ligand>
</feature>
<keyword evidence="1 4" id="KW-0808">Transferase</keyword>
<feature type="binding site" evidence="1">
    <location>
        <position position="150"/>
    </location>
    <ligand>
        <name>ATP</name>
        <dbReference type="ChEBI" id="CHEBI:30616"/>
    </ligand>
</feature>
<evidence type="ECO:0000313" key="5">
    <source>
        <dbReference type="Proteomes" id="UP001516662"/>
    </source>
</evidence>
<feature type="binding site" evidence="1">
    <location>
        <position position="268"/>
    </location>
    <ligand>
        <name>substrate</name>
    </ligand>
</feature>
<feature type="binding site" evidence="1">
    <location>
        <position position="324"/>
    </location>
    <ligand>
        <name>substrate</name>
    </ligand>
</feature>
<dbReference type="InterPro" id="IPR036921">
    <property type="entry name" value="PurM-like_N_sf"/>
</dbReference>
<dbReference type="Pfam" id="PF00586">
    <property type="entry name" value="AIRS"/>
    <property type="match status" value="1"/>
</dbReference>
<dbReference type="GO" id="GO:0009030">
    <property type="term" value="F:thiamine-phosphate kinase activity"/>
    <property type="evidence" value="ECO:0007669"/>
    <property type="project" value="UniProtKB-EC"/>
</dbReference>
<dbReference type="SUPFAM" id="SSF56042">
    <property type="entry name" value="PurM C-terminal domain-like"/>
    <property type="match status" value="1"/>
</dbReference>
<comment type="caution">
    <text evidence="1">Lacks conserved residue(s) required for the propagation of feature annotation.</text>
</comment>
<feature type="binding site" evidence="1">
    <location>
        <position position="221"/>
    </location>
    <ligand>
        <name>Mg(2+)</name>
        <dbReference type="ChEBI" id="CHEBI:18420"/>
        <label>5</label>
    </ligand>
</feature>
<feature type="binding site" evidence="1">
    <location>
        <position position="220"/>
    </location>
    <ligand>
        <name>ATP</name>
        <dbReference type="ChEBI" id="CHEBI:30616"/>
    </ligand>
</feature>
<keyword evidence="1" id="KW-0479">Metal-binding</keyword>
<keyword evidence="1" id="KW-0067">ATP-binding</keyword>
<feature type="domain" description="PurM-like C-terminal" evidence="3">
    <location>
        <begin position="154"/>
        <end position="307"/>
    </location>
</feature>
<comment type="pathway">
    <text evidence="1">Cofactor biosynthesis; thiamine diphosphate biosynthesis; thiamine diphosphate from thiamine phosphate: step 1/1.</text>
</comment>
<dbReference type="HAMAP" id="MF_02128">
    <property type="entry name" value="TMP_kinase"/>
    <property type="match status" value="1"/>
</dbReference>
<comment type="miscellaneous">
    <text evidence="1">Reaction mechanism of ThiL seems to utilize a direct, inline transfer of the gamma-phosphate of ATP to TMP rather than a phosphorylated enzyme intermediate.</text>
</comment>
<feature type="binding site" evidence="1">
    <location>
        <position position="124"/>
    </location>
    <ligand>
        <name>Mg(2+)</name>
        <dbReference type="ChEBI" id="CHEBI:18420"/>
        <label>1</label>
    </ligand>
</feature>
<dbReference type="InterPro" id="IPR036676">
    <property type="entry name" value="PurM-like_C_sf"/>
</dbReference>
<comment type="caution">
    <text evidence="4">The sequence shown here is derived from an EMBL/GenBank/DDBJ whole genome shotgun (WGS) entry which is preliminary data.</text>
</comment>
<feature type="binding site" evidence="1">
    <location>
        <position position="218"/>
    </location>
    <ligand>
        <name>Mg(2+)</name>
        <dbReference type="ChEBI" id="CHEBI:18420"/>
        <label>3</label>
    </ligand>
</feature>
<feature type="binding site" evidence="1">
    <location>
        <position position="76"/>
    </location>
    <ligand>
        <name>Mg(2+)</name>
        <dbReference type="ChEBI" id="CHEBI:18420"/>
        <label>3</label>
    </ligand>
</feature>
<dbReference type="EMBL" id="JADCLJ010000003">
    <property type="protein sequence ID" value="MBE4906539.1"/>
    <property type="molecule type" value="Genomic_DNA"/>
</dbReference>
<proteinExistence type="inferred from homology"/>
<dbReference type="CDD" id="cd02194">
    <property type="entry name" value="ThiL"/>
    <property type="match status" value="1"/>
</dbReference>
<evidence type="ECO:0000313" key="4">
    <source>
        <dbReference type="EMBL" id="MBE4906539.1"/>
    </source>
</evidence>
<feature type="binding site" evidence="1">
    <location>
        <position position="30"/>
    </location>
    <ligand>
        <name>Mg(2+)</name>
        <dbReference type="ChEBI" id="CHEBI:18420"/>
        <label>4</label>
    </ligand>
</feature>
<dbReference type="NCBIfam" id="TIGR01379">
    <property type="entry name" value="thiL"/>
    <property type="match status" value="1"/>
</dbReference>
<keyword evidence="1" id="KW-0547">Nucleotide-binding</keyword>
<dbReference type="InterPro" id="IPR016188">
    <property type="entry name" value="PurM-like_N"/>
</dbReference>
<dbReference type="Gene3D" id="3.30.1330.10">
    <property type="entry name" value="PurM-like, N-terminal domain"/>
    <property type="match status" value="1"/>
</dbReference>
<dbReference type="PIRSF" id="PIRSF005303">
    <property type="entry name" value="Thiam_monoph_kin"/>
    <property type="match status" value="1"/>
</dbReference>
<dbReference type="InterPro" id="IPR010918">
    <property type="entry name" value="PurM-like_C_dom"/>
</dbReference>
<feature type="binding site" evidence="1">
    <location>
        <position position="106"/>
    </location>
    <ligand>
        <name>ATP</name>
        <dbReference type="ChEBI" id="CHEBI:30616"/>
    </ligand>
</feature>
<feature type="binding site" evidence="1">
    <location>
        <position position="76"/>
    </location>
    <ligand>
        <name>Mg(2+)</name>
        <dbReference type="ChEBI" id="CHEBI:18420"/>
        <label>4</label>
    </ligand>
</feature>
<sequence length="328" mass="36018">MTIYDEFAFIDKIKPNKIHNQQLIAGIGDDAALVGLPQDRDQIICLDTMVEDVHFTTKTMSPNQIGHKALAVNISDIAAMGGIPAYYLVSIAIPKTWSQVDVEAIYEGMHKLSEAYQVDLIGGDTVFSPGPLMVSVTLIGYIEKGKKLLRSNARPGDVVFITGTVGDSAAGLDLLLKHGSNYSYNNSETYLTERHQLPSPRVEIGCHLAILDRVSLNDISDGVASEANEIAKASNVDIHLDEQKLPLSNQLLHYSQERAMEYALFGGEDFELIGTTSATDWEVFQQQMVEQNILVTKVGSVVEGKGEVYLSTKGTLTLLEKRGYNHFK</sequence>
<dbReference type="Pfam" id="PF02769">
    <property type="entry name" value="AIRS_C"/>
    <property type="match status" value="1"/>
</dbReference>
<reference evidence="4 5" key="1">
    <citation type="submission" date="2020-10" db="EMBL/GenBank/DDBJ databases">
        <title>Bacillus sp. HD4P25, an endophyte from a halophyte.</title>
        <authorList>
            <person name="Sun J.-Q."/>
        </authorList>
    </citation>
    <scope>NUCLEOTIDE SEQUENCE [LARGE SCALE GENOMIC DNA]</scope>
    <source>
        <strain evidence="4 5">YIM 93174</strain>
    </source>
</reference>
<feature type="binding site" evidence="1">
    <location>
        <position position="54"/>
    </location>
    <ligand>
        <name>substrate</name>
    </ligand>
</feature>
<keyword evidence="5" id="KW-1185">Reference proteome</keyword>
<feature type="domain" description="PurM-like N-terminal" evidence="2">
    <location>
        <begin position="28"/>
        <end position="141"/>
    </location>
</feature>
<dbReference type="Gene3D" id="3.90.650.10">
    <property type="entry name" value="PurM-like C-terminal domain"/>
    <property type="match status" value="1"/>
</dbReference>
<protein>
    <recommendedName>
        <fullName evidence="1">Thiamine-monophosphate kinase</fullName>
        <shortName evidence="1">TMP kinase</shortName>
        <shortName evidence="1">Thiamine-phosphate kinase</shortName>
        <ecNumber evidence="1">2.7.4.16</ecNumber>
    </recommendedName>
</protein>
<evidence type="ECO:0000256" key="1">
    <source>
        <dbReference type="HAMAP-Rule" id="MF_02128"/>
    </source>
</evidence>
<dbReference type="PANTHER" id="PTHR30270:SF0">
    <property type="entry name" value="THIAMINE-MONOPHOSPHATE KINASE"/>
    <property type="match status" value="1"/>
</dbReference>
<feature type="binding site" evidence="1">
    <location>
        <position position="76"/>
    </location>
    <ligand>
        <name>Mg(2+)</name>
        <dbReference type="ChEBI" id="CHEBI:18420"/>
        <label>2</label>
    </ligand>
</feature>
<evidence type="ECO:0000259" key="3">
    <source>
        <dbReference type="Pfam" id="PF02769"/>
    </source>
</evidence>
<accession>A0ABR9QE74</accession>
<feature type="binding site" evidence="1">
    <location>
        <position position="47"/>
    </location>
    <ligand>
        <name>Mg(2+)</name>
        <dbReference type="ChEBI" id="CHEBI:18420"/>
        <label>2</label>
    </ligand>
</feature>
<gene>
    <name evidence="1" type="primary">thiL</name>
    <name evidence="4" type="ORF">IMZ08_00535</name>
</gene>
<comment type="function">
    <text evidence="1">Catalyzes the ATP-dependent phosphorylation of thiamine-monophosphate (TMP) to form thiamine-pyrophosphate (TPP), the active form of vitamin B1.</text>
</comment>
<dbReference type="SUPFAM" id="SSF55326">
    <property type="entry name" value="PurM N-terminal domain-like"/>
    <property type="match status" value="1"/>
</dbReference>
<feature type="binding site" evidence="1">
    <location>
        <begin position="123"/>
        <end position="124"/>
    </location>
    <ligand>
        <name>ATP</name>
        <dbReference type="ChEBI" id="CHEBI:30616"/>
    </ligand>
</feature>
<name>A0ABR9QE74_9BACI</name>